<evidence type="ECO:0000313" key="9">
    <source>
        <dbReference type="Ensembl" id="ENSLACP00000008824.1"/>
    </source>
</evidence>
<dbReference type="AlphaFoldDB" id="H3AGQ3"/>
<dbReference type="Bgee" id="ENSLACG00000007796">
    <property type="expression patterns" value="Expressed in pelvic fin"/>
</dbReference>
<dbReference type="GO" id="GO:0031629">
    <property type="term" value="P:synaptic vesicle fusion to presynaptic active zone membrane"/>
    <property type="evidence" value="ECO:0007669"/>
    <property type="project" value="TreeGrafter"/>
</dbReference>
<evidence type="ECO:0000259" key="8">
    <source>
        <dbReference type="PROSITE" id="PS50192"/>
    </source>
</evidence>
<dbReference type="GO" id="GO:0048278">
    <property type="term" value="P:vesicle docking"/>
    <property type="evidence" value="ECO:0007669"/>
    <property type="project" value="TreeGrafter"/>
</dbReference>
<feature type="domain" description="T-SNARE coiled-coil homology" evidence="8">
    <location>
        <begin position="210"/>
        <end position="272"/>
    </location>
</feature>
<dbReference type="PROSITE" id="PS50192">
    <property type="entry name" value="T_SNARE"/>
    <property type="match status" value="1"/>
</dbReference>
<dbReference type="OMA" id="CKAICCW"/>
<dbReference type="PANTHER" id="PTHR19957">
    <property type="entry name" value="SYNTAXIN"/>
    <property type="match status" value="1"/>
</dbReference>
<feature type="coiled-coil region" evidence="7">
    <location>
        <begin position="196"/>
        <end position="223"/>
    </location>
</feature>
<feature type="coiled-coil region" evidence="7">
    <location>
        <begin position="48"/>
        <end position="123"/>
    </location>
</feature>
<keyword evidence="5" id="KW-0472">Membrane</keyword>
<dbReference type="FunCoup" id="H3AGQ3">
    <property type="interactions" value="122"/>
</dbReference>
<accession>H3AGQ3</accession>
<dbReference type="GeneTree" id="ENSGT01050000244948"/>
<sequence>MKDRLQEFKQKASELELSKVSPQAANGSTEDGTKFQQQAVVFEKEPIIESFLQEAQKLKDDILELDEDIKKLGQQNNTLMSSMRRLSVLKKEPASAKDIKIRAESLNKRLKMLAKRAKMLEAENGAGSVIARVYRTQHAVLFQQFQEIMFHYNDTLTSKQEKCKNFIKRQLEVAGKEVTDEELSNMTEQGKWDVFNENLLTEAKVTKAKLSEIEQRHKELINLETHLKDLKEIFLQISLLVEEQGEMLNCIEQDVINTEEYVHQSREGFKTAVKYKKKHPCRRMCCWCFPCVN</sequence>
<dbReference type="InterPro" id="IPR006012">
    <property type="entry name" value="Syntaxin/epimorphin_CS"/>
</dbReference>
<reference evidence="10" key="1">
    <citation type="submission" date="2011-08" db="EMBL/GenBank/DDBJ databases">
        <title>The draft genome of Latimeria chalumnae.</title>
        <authorList>
            <person name="Di Palma F."/>
            <person name="Alfoldi J."/>
            <person name="Johnson J."/>
            <person name="Berlin A."/>
            <person name="Gnerre S."/>
            <person name="Jaffe D."/>
            <person name="MacCallum I."/>
            <person name="Young S."/>
            <person name="Walker B.J."/>
            <person name="Lander E."/>
            <person name="Lindblad-Toh K."/>
        </authorList>
    </citation>
    <scope>NUCLEOTIDE SEQUENCE [LARGE SCALE GENOMIC DNA]</scope>
    <source>
        <strain evidence="10">Wild caught</strain>
    </source>
</reference>
<dbReference type="Gene3D" id="1.20.58.70">
    <property type="match status" value="1"/>
</dbReference>
<dbReference type="CDD" id="cd00179">
    <property type="entry name" value="SynN"/>
    <property type="match status" value="1"/>
</dbReference>
<reference evidence="9" key="2">
    <citation type="submission" date="2025-08" db="UniProtKB">
        <authorList>
            <consortium name="Ensembl"/>
        </authorList>
    </citation>
    <scope>IDENTIFICATION</scope>
</reference>
<dbReference type="SMART" id="SM00503">
    <property type="entry name" value="SynN"/>
    <property type="match status" value="1"/>
</dbReference>
<dbReference type="InParanoid" id="H3AGQ3"/>
<dbReference type="PROSITE" id="PS00914">
    <property type="entry name" value="SYNTAXIN"/>
    <property type="match status" value="1"/>
</dbReference>
<keyword evidence="10" id="KW-1185">Reference proteome</keyword>
<evidence type="ECO:0000256" key="4">
    <source>
        <dbReference type="ARBA" id="ARBA00023054"/>
    </source>
</evidence>
<dbReference type="RefSeq" id="XP_006007999.1">
    <property type="nucleotide sequence ID" value="XM_006007937.2"/>
</dbReference>
<protein>
    <submittedName>
        <fullName evidence="9">Syntaxin 19</fullName>
    </submittedName>
</protein>
<dbReference type="SMART" id="SM00397">
    <property type="entry name" value="t_SNARE"/>
    <property type="match status" value="1"/>
</dbReference>
<dbReference type="KEGG" id="lcm:102350827"/>
<dbReference type="eggNOG" id="KOG0810">
    <property type="taxonomic scope" value="Eukaryota"/>
</dbReference>
<dbReference type="Proteomes" id="UP000008672">
    <property type="component" value="Unassembled WGS sequence"/>
</dbReference>
<dbReference type="FunFam" id="1.20.5.110:FF:000022">
    <property type="entry name" value="Syntaxin 19"/>
    <property type="match status" value="1"/>
</dbReference>
<dbReference type="InterPro" id="IPR000727">
    <property type="entry name" value="T_SNARE_dom"/>
</dbReference>
<dbReference type="GO" id="GO:0006886">
    <property type="term" value="P:intracellular protein transport"/>
    <property type="evidence" value="ECO:0007669"/>
    <property type="project" value="InterPro"/>
</dbReference>
<comment type="similarity">
    <text evidence="2 6">Belongs to the syntaxin family.</text>
</comment>
<dbReference type="EMBL" id="AFYH01189625">
    <property type="status" value="NOT_ANNOTATED_CDS"/>
    <property type="molecule type" value="Genomic_DNA"/>
</dbReference>
<organism evidence="9 10">
    <name type="scientific">Latimeria chalumnae</name>
    <name type="common">Coelacanth</name>
    <dbReference type="NCBI Taxonomy" id="7897"/>
    <lineage>
        <taxon>Eukaryota</taxon>
        <taxon>Metazoa</taxon>
        <taxon>Chordata</taxon>
        <taxon>Craniata</taxon>
        <taxon>Vertebrata</taxon>
        <taxon>Euteleostomi</taxon>
        <taxon>Coelacanthiformes</taxon>
        <taxon>Coelacanthidae</taxon>
        <taxon>Latimeria</taxon>
    </lineage>
</organism>
<dbReference type="OrthoDB" id="10255013at2759"/>
<gene>
    <name evidence="9" type="primary">STX19</name>
</gene>
<dbReference type="Pfam" id="PF00804">
    <property type="entry name" value="Syntaxin"/>
    <property type="match status" value="1"/>
</dbReference>
<keyword evidence="3" id="KW-0813">Transport</keyword>
<dbReference type="PANTHER" id="PTHR19957:SF29">
    <property type="entry name" value="SYNTAXIN-19"/>
    <property type="match status" value="1"/>
</dbReference>
<dbReference type="GO" id="GO:0048787">
    <property type="term" value="C:presynaptic active zone membrane"/>
    <property type="evidence" value="ECO:0007669"/>
    <property type="project" value="TreeGrafter"/>
</dbReference>
<dbReference type="CTD" id="415117"/>
<name>H3AGQ3_LATCH</name>
<dbReference type="Gene3D" id="1.20.5.110">
    <property type="match status" value="1"/>
</dbReference>
<dbReference type="HOGENOM" id="CLU_042423_2_0_1"/>
<dbReference type="Ensembl" id="ENSLACT00000008893.1">
    <property type="protein sequence ID" value="ENSLACP00000008824.1"/>
    <property type="gene ID" value="ENSLACG00000007796.1"/>
</dbReference>
<dbReference type="GO" id="GO:0005484">
    <property type="term" value="F:SNAP receptor activity"/>
    <property type="evidence" value="ECO:0007669"/>
    <property type="project" value="InterPro"/>
</dbReference>
<dbReference type="GO" id="GO:0008021">
    <property type="term" value="C:synaptic vesicle"/>
    <property type="evidence" value="ECO:0007669"/>
    <property type="project" value="TreeGrafter"/>
</dbReference>
<dbReference type="GO" id="GO:0000149">
    <property type="term" value="F:SNARE binding"/>
    <property type="evidence" value="ECO:0007669"/>
    <property type="project" value="TreeGrafter"/>
</dbReference>
<evidence type="ECO:0000256" key="2">
    <source>
        <dbReference type="ARBA" id="ARBA00009063"/>
    </source>
</evidence>
<reference evidence="9" key="3">
    <citation type="submission" date="2025-09" db="UniProtKB">
        <authorList>
            <consortium name="Ensembl"/>
        </authorList>
    </citation>
    <scope>IDENTIFICATION</scope>
</reference>
<dbReference type="GO" id="GO:0031201">
    <property type="term" value="C:SNARE complex"/>
    <property type="evidence" value="ECO:0007669"/>
    <property type="project" value="TreeGrafter"/>
</dbReference>
<evidence type="ECO:0000256" key="7">
    <source>
        <dbReference type="SAM" id="Coils"/>
    </source>
</evidence>
<evidence type="ECO:0000256" key="1">
    <source>
        <dbReference type="ARBA" id="ARBA00004184"/>
    </source>
</evidence>
<keyword evidence="4 7" id="KW-0175">Coiled coil</keyword>
<evidence type="ECO:0000256" key="6">
    <source>
        <dbReference type="RuleBase" id="RU003858"/>
    </source>
</evidence>
<comment type="subcellular location">
    <subcellularLocation>
        <location evidence="1">Endomembrane system</location>
        <topology evidence="1">Peripheral membrane protein</topology>
    </subcellularLocation>
</comment>
<evidence type="ECO:0000256" key="5">
    <source>
        <dbReference type="ARBA" id="ARBA00023136"/>
    </source>
</evidence>
<evidence type="ECO:0000313" key="10">
    <source>
        <dbReference type="Proteomes" id="UP000008672"/>
    </source>
</evidence>
<dbReference type="STRING" id="7897.ENSLACP00000008824"/>
<dbReference type="GeneID" id="102350827"/>
<dbReference type="InterPro" id="IPR006011">
    <property type="entry name" value="Syntaxin_N"/>
</dbReference>
<dbReference type="InterPro" id="IPR010989">
    <property type="entry name" value="SNARE"/>
</dbReference>
<dbReference type="SUPFAM" id="SSF47661">
    <property type="entry name" value="t-snare proteins"/>
    <property type="match status" value="1"/>
</dbReference>
<evidence type="ECO:0000256" key="3">
    <source>
        <dbReference type="ARBA" id="ARBA00022448"/>
    </source>
</evidence>
<proteinExistence type="inferred from homology"/>
<dbReference type="InterPro" id="IPR045242">
    <property type="entry name" value="Syntaxin"/>
</dbReference>